<organism evidence="9 10">
    <name type="scientific">Purpureocillium lilacinum</name>
    <name type="common">Paecilomyces lilacinus</name>
    <dbReference type="NCBI Taxonomy" id="33203"/>
    <lineage>
        <taxon>Eukaryota</taxon>
        <taxon>Fungi</taxon>
        <taxon>Dikarya</taxon>
        <taxon>Ascomycota</taxon>
        <taxon>Pezizomycotina</taxon>
        <taxon>Sordariomycetes</taxon>
        <taxon>Hypocreomycetidae</taxon>
        <taxon>Hypocreales</taxon>
        <taxon>Ophiocordycipitaceae</taxon>
        <taxon>Purpureocillium</taxon>
    </lineage>
</organism>
<dbReference type="PANTHER" id="PTHR47663">
    <property type="entry name" value="XYLANOLYTIC TRANSCRIPTIONAL ACTIVATOR XLNR-RELATED"/>
    <property type="match status" value="1"/>
</dbReference>
<evidence type="ECO:0000256" key="2">
    <source>
        <dbReference type="ARBA" id="ARBA00023015"/>
    </source>
</evidence>
<keyword evidence="4" id="KW-0804">Transcription</keyword>
<evidence type="ECO:0000313" key="10">
    <source>
        <dbReference type="Proteomes" id="UP000245956"/>
    </source>
</evidence>
<dbReference type="GO" id="GO:0006351">
    <property type="term" value="P:DNA-templated transcription"/>
    <property type="evidence" value="ECO:0007669"/>
    <property type="project" value="InterPro"/>
</dbReference>
<keyword evidence="7" id="KW-0472">Membrane</keyword>
<evidence type="ECO:0000256" key="7">
    <source>
        <dbReference type="SAM" id="Phobius"/>
    </source>
</evidence>
<keyword evidence="2" id="KW-0805">Transcription regulation</keyword>
<evidence type="ECO:0000256" key="1">
    <source>
        <dbReference type="ARBA" id="ARBA00022833"/>
    </source>
</evidence>
<comment type="caution">
    <text evidence="9">The sequence shown here is derived from an EMBL/GenBank/DDBJ whole genome shotgun (WGS) entry which is preliminary data.</text>
</comment>
<gene>
    <name evidence="9" type="ORF">PCL_12250</name>
</gene>
<keyword evidence="5" id="KW-0539">Nucleus</keyword>
<keyword evidence="1" id="KW-0862">Zinc</keyword>
<evidence type="ECO:0000256" key="3">
    <source>
        <dbReference type="ARBA" id="ARBA00023125"/>
    </source>
</evidence>
<dbReference type="SMART" id="SM00906">
    <property type="entry name" value="Fungal_trans"/>
    <property type="match status" value="1"/>
</dbReference>
<accession>A0A2U3E8R5</accession>
<dbReference type="InterPro" id="IPR007219">
    <property type="entry name" value="XnlR_reg_dom"/>
</dbReference>
<feature type="region of interest" description="Disordered" evidence="6">
    <location>
        <begin position="251"/>
        <end position="279"/>
    </location>
</feature>
<evidence type="ECO:0000256" key="5">
    <source>
        <dbReference type="ARBA" id="ARBA00023242"/>
    </source>
</evidence>
<dbReference type="InterPro" id="IPR051439">
    <property type="entry name" value="XlnR/Xlr1"/>
</dbReference>
<protein>
    <submittedName>
        <fullName evidence="9">Transcriptional activator xlnR</fullName>
    </submittedName>
</protein>
<dbReference type="PANTHER" id="PTHR47663:SF1">
    <property type="entry name" value="XYLANOLYTIC TRANSCRIPTIONAL ACTIVATOR XLNR-RELATED"/>
    <property type="match status" value="1"/>
</dbReference>
<proteinExistence type="predicted"/>
<keyword evidence="7" id="KW-0812">Transmembrane</keyword>
<sequence>MFSIKAARRRLASAVDPPVGIATLVLVTNRASPCSHHLPRLLRSSSRVPLGANGNDSWVPQSPFPRIRGVAPATEVTGDQPMLQARTGTTSDGETMPDALRLPRIRFVDPSNADRQLTSSTNLDRSPLRSRPCLITHGSWPGYFETAPVPHIWPPEATGPAAAQCLTTATDVDRRPQRASLRTRGPIRKASTQDRGRGPDAHAISAARHGPGVMENEEGETAGVRVSSSISFVAIRFLRLTLHPSIRDNAQKARLSPPAESPIYLKDTPSERQESQSDTYSNAISLNNEETHHDDGARPSQTHDHDYAPLQHAMAPRSSTALSITALTQSGAPVSAPPAMTDRRAFRPRAGSSSVGAMDGPFVDSEVLISDESVGFPSPANGPGPYEFGRNRAHRGSFRSSTSGDRNRESVSTAATCPDAFLPDVLQRAPTDDCCYKFLEPVLPYIRNIIPASVACELLDIFLTDPGSSLFRGASPYILTRIFRKKSILHPTAPRYTTPALLATILWCVAQTADVMVLHVPGTRARVVNDLYDLATSLVSERDPDRWRRIHGGLRAENETPHPNIPGLGAFPMTTAANEPAGVIDDVLTFILLSIAVSGSDFKSDCYKWWSKAIRLALSLRLNREDERCPAPVSPCANPLCSCHRDREDASLADIERREERRRVFWLLYSLDRHLSLSFNTVLSMPDSYCEVYAPLPETIWEDLDLIGSKQLPTRIIGPPVVASGTGFFEYFLPLMAILGDIIEVHHRRRHPRLGAQEDTFSVAVIQDLLANYELSLNALPTDPSLNGQPFGMPTQTSRDLGAGIATPAIHHSTVPRPAIETGDQSRVRLVKAYSTHILHVLHVLLHGKWDAISMLDDGDDWITSKRFTECASHAISASQSVSTILTIDPELTFMSYLFGIYLLQGSFILLLFADRMPQLGPNESVEQACENIIRAHEVCVVTLSTEFQKNFRKVLRSTLYSVQGTGTTNWDEHRARRRALSLYRWTKGAKGLAL</sequence>
<feature type="region of interest" description="Disordered" evidence="6">
    <location>
        <begin position="375"/>
        <end position="410"/>
    </location>
</feature>
<keyword evidence="3" id="KW-0238">DNA-binding</keyword>
<feature type="region of interest" description="Disordered" evidence="6">
    <location>
        <begin position="171"/>
        <end position="208"/>
    </location>
</feature>
<evidence type="ECO:0000256" key="4">
    <source>
        <dbReference type="ARBA" id="ARBA00023163"/>
    </source>
</evidence>
<dbReference type="AlphaFoldDB" id="A0A2U3E8R5"/>
<dbReference type="GO" id="GO:0008270">
    <property type="term" value="F:zinc ion binding"/>
    <property type="evidence" value="ECO:0007669"/>
    <property type="project" value="InterPro"/>
</dbReference>
<dbReference type="CDD" id="cd12148">
    <property type="entry name" value="fungal_TF_MHR"/>
    <property type="match status" value="1"/>
</dbReference>
<keyword evidence="7" id="KW-1133">Transmembrane helix</keyword>
<evidence type="ECO:0000259" key="8">
    <source>
        <dbReference type="SMART" id="SM00906"/>
    </source>
</evidence>
<reference evidence="9 10" key="1">
    <citation type="journal article" date="2016" name="Front. Microbiol.">
        <title>Genome and transcriptome sequences reveal the specific parasitism of the nematophagous Purpureocillium lilacinum 36-1.</title>
        <authorList>
            <person name="Xie J."/>
            <person name="Li S."/>
            <person name="Mo C."/>
            <person name="Xiao X."/>
            <person name="Peng D."/>
            <person name="Wang G."/>
            <person name="Xiao Y."/>
        </authorList>
    </citation>
    <scope>NUCLEOTIDE SEQUENCE [LARGE SCALE GENOMIC DNA]</scope>
    <source>
        <strain evidence="9 10">36-1</strain>
    </source>
</reference>
<dbReference type="GO" id="GO:0003677">
    <property type="term" value="F:DNA binding"/>
    <property type="evidence" value="ECO:0007669"/>
    <property type="project" value="UniProtKB-KW"/>
</dbReference>
<dbReference type="EMBL" id="LCWV01000008">
    <property type="protein sequence ID" value="PWI70882.1"/>
    <property type="molecule type" value="Genomic_DNA"/>
</dbReference>
<feature type="compositionally biased region" description="Polar residues" evidence="6">
    <location>
        <begin position="398"/>
        <end position="410"/>
    </location>
</feature>
<evidence type="ECO:0000313" key="9">
    <source>
        <dbReference type="EMBL" id="PWI70882.1"/>
    </source>
</evidence>
<dbReference type="Pfam" id="PF04082">
    <property type="entry name" value="Fungal_trans"/>
    <property type="match status" value="1"/>
</dbReference>
<name>A0A2U3E8R5_PURLI</name>
<feature type="domain" description="Xylanolytic transcriptional activator regulatory" evidence="8">
    <location>
        <begin position="606"/>
        <end position="703"/>
    </location>
</feature>
<feature type="compositionally biased region" description="Basic and acidic residues" evidence="6">
    <location>
        <begin position="191"/>
        <end position="200"/>
    </location>
</feature>
<evidence type="ECO:0000256" key="6">
    <source>
        <dbReference type="SAM" id="MobiDB-lite"/>
    </source>
</evidence>
<feature type="region of interest" description="Disordered" evidence="6">
    <location>
        <begin position="329"/>
        <end position="358"/>
    </location>
</feature>
<feature type="transmembrane region" description="Helical" evidence="7">
    <location>
        <begin position="894"/>
        <end position="914"/>
    </location>
</feature>
<dbReference type="Proteomes" id="UP000245956">
    <property type="component" value="Unassembled WGS sequence"/>
</dbReference>